<dbReference type="InterPro" id="IPR002618">
    <property type="entry name" value="UDPGP_fam"/>
</dbReference>
<sequence>MANLQDLTQHNQFALADMLTMMSEDEKNQLALDLDGINLEEVETLYNDVYVNRQVEAPAGHLADVDVEVKSDMTEERRSSLEQLGLEAIKVGRFAALLMAGGQGTRLAHPGPKGTFSFNDISLFELQAKQLLKLSAECNTTIPWFIMTSDINHDETIEFFKTYQYFNYDEKDITFFKQPNIVALSPEGQLLLNAQGRLLTAPNGNGGIYEALAATGLYQTMKKRGVDFIYLNNIDNVLVKVLDPVFCGLAVESEADVTTKTIKPLNGESVGRVIMADNKKQVMEYTELPEGMENQFDNGNIGIHIFRRDFLEEASAKALPYHLAIKNLEQLDEDFAIQKKETLKFEKFYFDIFRYADSFKTLQVDRTSEFSPLKNKEGKDSIETAHQALVDNHIL</sequence>
<accession>A0A4R6BJ13</accession>
<dbReference type="EMBL" id="SCWE01000002">
    <property type="protein sequence ID" value="TDM01675.1"/>
    <property type="molecule type" value="Genomic_DNA"/>
</dbReference>
<dbReference type="RefSeq" id="WP_133429691.1">
    <property type="nucleotide sequence ID" value="NZ_BMCC01000009.1"/>
</dbReference>
<dbReference type="OrthoDB" id="9806910at2"/>
<keyword evidence="2 4" id="KW-0808">Transferase</keyword>
<organism evidence="4 5">
    <name type="scientific">Macrococcus hajekii</name>
    <dbReference type="NCBI Taxonomy" id="198482"/>
    <lineage>
        <taxon>Bacteria</taxon>
        <taxon>Bacillati</taxon>
        <taxon>Bacillota</taxon>
        <taxon>Bacilli</taxon>
        <taxon>Bacillales</taxon>
        <taxon>Staphylococcaceae</taxon>
        <taxon>Macrococcus</taxon>
    </lineage>
</organism>
<reference evidence="4 5" key="1">
    <citation type="submission" date="2019-01" db="EMBL/GenBank/DDBJ databases">
        <title>Draft genome sequences of the type strains of six Macrococcus species.</title>
        <authorList>
            <person name="Mazhar S."/>
            <person name="Altermann E."/>
            <person name="Hill C."/>
            <person name="Mcauliffe O."/>
        </authorList>
    </citation>
    <scope>NUCLEOTIDE SEQUENCE [LARGE SCALE GENOMIC DNA]</scope>
    <source>
        <strain evidence="4 5">CCM4809</strain>
    </source>
</reference>
<dbReference type="PANTHER" id="PTHR11952:SF2">
    <property type="entry name" value="LD24639P"/>
    <property type="match status" value="1"/>
</dbReference>
<comment type="caution">
    <text evidence="4">The sequence shown here is derived from an EMBL/GenBank/DDBJ whole genome shotgun (WGS) entry which is preliminary data.</text>
</comment>
<dbReference type="InterPro" id="IPR039741">
    <property type="entry name" value="UDP-sugar_pyrophosphorylase"/>
</dbReference>
<evidence type="ECO:0000256" key="2">
    <source>
        <dbReference type="ARBA" id="ARBA00022679"/>
    </source>
</evidence>
<keyword evidence="5" id="KW-1185">Reference proteome</keyword>
<comment type="similarity">
    <text evidence="1">Belongs to the UDPGP type 1 family.</text>
</comment>
<evidence type="ECO:0000313" key="5">
    <source>
        <dbReference type="Proteomes" id="UP000295328"/>
    </source>
</evidence>
<proteinExistence type="inferred from homology"/>
<dbReference type="SUPFAM" id="SSF53448">
    <property type="entry name" value="Nucleotide-diphospho-sugar transferases"/>
    <property type="match status" value="1"/>
</dbReference>
<keyword evidence="3 4" id="KW-0548">Nucleotidyltransferase</keyword>
<dbReference type="Gene3D" id="3.90.550.10">
    <property type="entry name" value="Spore Coat Polysaccharide Biosynthesis Protein SpsA, Chain A"/>
    <property type="match status" value="1"/>
</dbReference>
<dbReference type="Pfam" id="PF01704">
    <property type="entry name" value="UDPGP"/>
    <property type="match status" value="1"/>
</dbReference>
<evidence type="ECO:0000313" key="4">
    <source>
        <dbReference type="EMBL" id="TDM01675.1"/>
    </source>
</evidence>
<evidence type="ECO:0000256" key="3">
    <source>
        <dbReference type="ARBA" id="ARBA00022695"/>
    </source>
</evidence>
<dbReference type="Proteomes" id="UP000295328">
    <property type="component" value="Unassembled WGS sequence"/>
</dbReference>
<protein>
    <submittedName>
        <fullName evidence="4">Uridylyltransferase</fullName>
    </submittedName>
</protein>
<dbReference type="InterPro" id="IPR029044">
    <property type="entry name" value="Nucleotide-diphossugar_trans"/>
</dbReference>
<gene>
    <name evidence="4" type="ORF">ERX37_05550</name>
</gene>
<evidence type="ECO:0000256" key="1">
    <source>
        <dbReference type="ARBA" id="ARBA00010401"/>
    </source>
</evidence>
<dbReference type="PANTHER" id="PTHR11952">
    <property type="entry name" value="UDP- GLUCOSE PYROPHOSPHORYLASE"/>
    <property type="match status" value="1"/>
</dbReference>
<name>A0A4R6BJ13_9STAP</name>
<dbReference type="AlphaFoldDB" id="A0A4R6BJ13"/>
<dbReference type="GO" id="GO:0070569">
    <property type="term" value="F:uridylyltransferase activity"/>
    <property type="evidence" value="ECO:0007669"/>
    <property type="project" value="InterPro"/>
</dbReference>